<comment type="caution">
    <text evidence="1">The sequence shown here is derived from an EMBL/GenBank/DDBJ whole genome shotgun (WGS) entry which is preliminary data.</text>
</comment>
<dbReference type="Proteomes" id="UP000544134">
    <property type="component" value="Unassembled WGS sequence"/>
</dbReference>
<name>A0A848IFN3_9BURK</name>
<evidence type="ECO:0000313" key="2">
    <source>
        <dbReference type="Proteomes" id="UP000544134"/>
    </source>
</evidence>
<organism evidence="1 2">
    <name type="scientific">Paraburkholderia polaris</name>
    <dbReference type="NCBI Taxonomy" id="2728848"/>
    <lineage>
        <taxon>Bacteria</taxon>
        <taxon>Pseudomonadati</taxon>
        <taxon>Pseudomonadota</taxon>
        <taxon>Betaproteobacteria</taxon>
        <taxon>Burkholderiales</taxon>
        <taxon>Burkholderiaceae</taxon>
        <taxon>Paraburkholderia</taxon>
    </lineage>
</organism>
<dbReference type="RefSeq" id="WP_169487366.1">
    <property type="nucleotide sequence ID" value="NZ_JABBGJ010000022.1"/>
</dbReference>
<protein>
    <submittedName>
        <fullName evidence="1">Uncharacterized protein</fullName>
    </submittedName>
</protein>
<dbReference type="EMBL" id="JABBGJ010000022">
    <property type="protein sequence ID" value="NMM00441.1"/>
    <property type="molecule type" value="Genomic_DNA"/>
</dbReference>
<gene>
    <name evidence="1" type="ORF">HHL24_21190</name>
</gene>
<keyword evidence="2" id="KW-1185">Reference proteome</keyword>
<reference evidence="1 2" key="1">
    <citation type="submission" date="2020-04" db="EMBL/GenBank/DDBJ databases">
        <title>Paraburkholderia sp. RP-4-7 isolated from soil.</title>
        <authorList>
            <person name="Dahal R.H."/>
        </authorList>
    </citation>
    <scope>NUCLEOTIDE SEQUENCE [LARGE SCALE GENOMIC DNA]</scope>
    <source>
        <strain evidence="1 2">RP-4-7</strain>
    </source>
</reference>
<dbReference type="AlphaFoldDB" id="A0A848IFN3"/>
<evidence type="ECO:0000313" key="1">
    <source>
        <dbReference type="EMBL" id="NMM00441.1"/>
    </source>
</evidence>
<sequence length="240" mass="26837">MTPTTISAPLTPKADTRPHIVKLKVFWKTTRKWTVADVADYQASAPELAEQIRTEKYRSKGGDIHSNRFTCEDFAVRLLIQYAASKGLPIKLVDGVRTYRNMEVYGQPAHGKYDSSMYGFADMVELTYGAPDMQRINSNSISLPNVDDLRPGDILALTKDLKGQMSRRLAHHIQLVVSTSKDAINIYQGNSDDTIHRPITWINKILGRNAADPQQPPYAGLPIEIGAFYKTGMDGTIEIR</sequence>
<proteinExistence type="predicted"/>
<accession>A0A848IFN3</accession>